<protein>
    <recommendedName>
        <fullName evidence="1">YokE-like PH domain-containing protein</fullName>
    </recommendedName>
</protein>
<evidence type="ECO:0000259" key="1">
    <source>
        <dbReference type="Pfam" id="PF14470"/>
    </source>
</evidence>
<dbReference type="EMBL" id="UAQE01000001">
    <property type="protein sequence ID" value="SPT98457.1"/>
    <property type="molecule type" value="Genomic_DNA"/>
</dbReference>
<reference evidence="2 3" key="1">
    <citation type="submission" date="2018-06" db="EMBL/GenBank/DDBJ databases">
        <authorList>
            <consortium name="Pathogen Informatics"/>
            <person name="Doyle S."/>
        </authorList>
    </citation>
    <scope>NUCLEOTIDE SEQUENCE [LARGE SCALE GENOMIC DNA]</scope>
    <source>
        <strain evidence="2 3">NCTC7582</strain>
    </source>
</reference>
<evidence type="ECO:0000313" key="2">
    <source>
        <dbReference type="EMBL" id="SPT98457.1"/>
    </source>
</evidence>
<accession>A0A2X0YT43</accession>
<gene>
    <name evidence="2" type="primary">yokE</name>
    <name evidence="2" type="ORF">NCTC7582_01670</name>
</gene>
<feature type="domain" description="YokE-like PH" evidence="1">
    <location>
        <begin position="49"/>
        <end position="155"/>
    </location>
</feature>
<name>A0A2X0YT43_9BACI</name>
<organism evidence="2 3">
    <name type="scientific">Lysinibacillus capsici</name>
    <dbReference type="NCBI Taxonomy" id="2115968"/>
    <lineage>
        <taxon>Bacteria</taxon>
        <taxon>Bacillati</taxon>
        <taxon>Bacillota</taxon>
        <taxon>Bacilli</taxon>
        <taxon>Bacillales</taxon>
        <taxon>Bacillaceae</taxon>
        <taxon>Lysinibacillus</taxon>
    </lineage>
</organism>
<sequence length="158" mass="17867">MSKFTKFNQTLGAIEYPVSLAEMKTVILEFPKSERKYYEMSIKALEKSMKKDEKIFSFNTADAKLTKTGFMVIGDKNLYFTTLKGGLLGGADVEVVKYSDIKNVDFDMAPNPLGMAQMELGILLLEVKGMIGSKKRTIRNIPDYNLDYIVKKLRELTA</sequence>
<evidence type="ECO:0000313" key="3">
    <source>
        <dbReference type="Proteomes" id="UP000251431"/>
    </source>
</evidence>
<proteinExistence type="predicted"/>
<dbReference type="Pfam" id="PF14470">
    <property type="entry name" value="bPH_3"/>
    <property type="match status" value="1"/>
</dbReference>
<dbReference type="InterPro" id="IPR039519">
    <property type="entry name" value="YokE-like_PH"/>
</dbReference>
<dbReference type="AlphaFoldDB" id="A0A2X0YT43"/>
<dbReference type="Proteomes" id="UP000251431">
    <property type="component" value="Unassembled WGS sequence"/>
</dbReference>